<dbReference type="Gene3D" id="1.10.260.40">
    <property type="entry name" value="lambda repressor-like DNA-binding domains"/>
    <property type="match status" value="1"/>
</dbReference>
<dbReference type="PANTHER" id="PTHR46797">
    <property type="entry name" value="HTH-TYPE TRANSCRIPTIONAL REGULATOR"/>
    <property type="match status" value="1"/>
</dbReference>
<proteinExistence type="predicted"/>
<accession>A0ABY9Q6M7</accession>
<name>A0ABY9Q6M7_9FIRM</name>
<dbReference type="RefSeq" id="WP_228106738.1">
    <property type="nucleotide sequence ID" value="NZ_CP101639.1"/>
</dbReference>
<evidence type="ECO:0000313" key="3">
    <source>
        <dbReference type="EMBL" id="WMT83647.1"/>
    </source>
</evidence>
<sequence length="139" mass="15827">MDNNLGNIIKDIRTKKKMSQRYLADRAGISYSYLCNVENGKHKPSYEVLFKLSKVLDVTISAFESNDSDNNYLIKELIKSHAQELVDITSTVIDHVNNSYVLDKYDLSTLDGDAVRDIHGLIVDVVKNRLNKYCKKIGE</sequence>
<dbReference type="PROSITE" id="PS50943">
    <property type="entry name" value="HTH_CROC1"/>
    <property type="match status" value="1"/>
</dbReference>
<gene>
    <name evidence="3" type="ORF">TEMA_41680</name>
</gene>
<keyword evidence="4" id="KW-1185">Reference proteome</keyword>
<protein>
    <recommendedName>
        <fullName evidence="2">HTH cro/C1-type domain-containing protein</fullName>
    </recommendedName>
</protein>
<dbReference type="EMBL" id="CP101639">
    <property type="protein sequence ID" value="WMT83647.1"/>
    <property type="molecule type" value="Genomic_DNA"/>
</dbReference>
<dbReference type="InterPro" id="IPR010982">
    <property type="entry name" value="Lambda_DNA-bd_dom_sf"/>
</dbReference>
<evidence type="ECO:0000313" key="4">
    <source>
        <dbReference type="Proteomes" id="UP001235030"/>
    </source>
</evidence>
<geneLocation type="plasmid" evidence="3 4">
    <name>pTM2</name>
</geneLocation>
<dbReference type="InterPro" id="IPR050807">
    <property type="entry name" value="TransReg_Diox_bact_type"/>
</dbReference>
<reference evidence="3 4" key="1">
    <citation type="submission" date="2022-07" db="EMBL/GenBank/DDBJ databases">
        <title>Genome sequence of Terrisporobacter mayombei DSM6539.</title>
        <authorList>
            <person name="Boeer T."/>
            <person name="Bengelsdorf F.R."/>
            <person name="Daniel R."/>
            <person name="Poehlein A."/>
        </authorList>
    </citation>
    <scope>NUCLEOTIDE SEQUENCE [LARGE SCALE GENOMIC DNA]</scope>
    <source>
        <strain evidence="3 4">DSM 6539</strain>
        <plasmid evidence="3 4">pTM2</plasmid>
    </source>
</reference>
<dbReference type="CDD" id="cd00093">
    <property type="entry name" value="HTH_XRE"/>
    <property type="match status" value="1"/>
</dbReference>
<keyword evidence="3" id="KW-0614">Plasmid</keyword>
<dbReference type="InterPro" id="IPR001387">
    <property type="entry name" value="Cro/C1-type_HTH"/>
</dbReference>
<dbReference type="PANTHER" id="PTHR46797:SF1">
    <property type="entry name" value="METHYLPHOSPHONATE SYNTHASE"/>
    <property type="match status" value="1"/>
</dbReference>
<evidence type="ECO:0000256" key="1">
    <source>
        <dbReference type="ARBA" id="ARBA00023125"/>
    </source>
</evidence>
<dbReference type="Pfam" id="PF01381">
    <property type="entry name" value="HTH_3"/>
    <property type="match status" value="1"/>
</dbReference>
<dbReference type="SMART" id="SM00530">
    <property type="entry name" value="HTH_XRE"/>
    <property type="match status" value="1"/>
</dbReference>
<organism evidence="3 4">
    <name type="scientific">Terrisporobacter mayombei</name>
    <dbReference type="NCBI Taxonomy" id="1541"/>
    <lineage>
        <taxon>Bacteria</taxon>
        <taxon>Bacillati</taxon>
        <taxon>Bacillota</taxon>
        <taxon>Clostridia</taxon>
        <taxon>Peptostreptococcales</taxon>
        <taxon>Peptostreptococcaceae</taxon>
        <taxon>Terrisporobacter</taxon>
    </lineage>
</organism>
<evidence type="ECO:0000259" key="2">
    <source>
        <dbReference type="PROSITE" id="PS50943"/>
    </source>
</evidence>
<feature type="domain" description="HTH cro/C1-type" evidence="2">
    <location>
        <begin position="9"/>
        <end position="63"/>
    </location>
</feature>
<dbReference type="Proteomes" id="UP001235030">
    <property type="component" value="Plasmid pTM2"/>
</dbReference>
<keyword evidence="1" id="KW-0238">DNA-binding</keyword>
<dbReference type="SUPFAM" id="SSF47413">
    <property type="entry name" value="lambda repressor-like DNA-binding domains"/>
    <property type="match status" value="1"/>
</dbReference>